<evidence type="ECO:0000313" key="3">
    <source>
        <dbReference type="EMBL" id="VIP05076.1"/>
    </source>
</evidence>
<dbReference type="EMBL" id="LR586016">
    <property type="protein sequence ID" value="VIP05076.1"/>
    <property type="molecule type" value="Genomic_DNA"/>
</dbReference>
<dbReference type="InParanoid" id="A0A6C2YUA5"/>
<evidence type="ECO:0000256" key="2">
    <source>
        <dbReference type="SAM" id="SignalP"/>
    </source>
</evidence>
<protein>
    <recommendedName>
        <fullName evidence="5">Lipocalin-like domain-containing protein</fullName>
    </recommendedName>
</protein>
<dbReference type="EMBL" id="LR593887">
    <property type="protein sequence ID" value="VTS07508.1"/>
    <property type="molecule type" value="Genomic_DNA"/>
</dbReference>
<evidence type="ECO:0008006" key="5">
    <source>
        <dbReference type="Google" id="ProtNLM"/>
    </source>
</evidence>
<feature type="signal peptide" evidence="2">
    <location>
        <begin position="1"/>
        <end position="22"/>
    </location>
</feature>
<dbReference type="Proteomes" id="UP000464378">
    <property type="component" value="Chromosome"/>
</dbReference>
<organism evidence="3">
    <name type="scientific">Tuwongella immobilis</name>
    <dbReference type="NCBI Taxonomy" id="692036"/>
    <lineage>
        <taxon>Bacteria</taxon>
        <taxon>Pseudomonadati</taxon>
        <taxon>Planctomycetota</taxon>
        <taxon>Planctomycetia</taxon>
        <taxon>Gemmatales</taxon>
        <taxon>Gemmataceae</taxon>
        <taxon>Tuwongella</taxon>
    </lineage>
</organism>
<feature type="region of interest" description="Disordered" evidence="1">
    <location>
        <begin position="153"/>
        <end position="174"/>
    </location>
</feature>
<sequence length="174" mass="19176">MRSTIGLLVAALVLTPTSWAVAQTPDVVTRVESELAQKRLQGVWIPQWLVTKPGVGAYPLSGRALIFERDTVIRTEGKRTVASGTFSIESGLLRLHFVDRQPWDLEHGPIRSKLNYSFKIDGDLLTLCLAADDKLKPTDCAPGEGRQVVIYQRQQLTRPSATPKTAEPKSATPE</sequence>
<keyword evidence="2" id="KW-0732">Signal</keyword>
<keyword evidence="4" id="KW-1185">Reference proteome</keyword>
<reference evidence="3" key="1">
    <citation type="submission" date="2019-04" db="EMBL/GenBank/DDBJ databases">
        <authorList>
            <consortium name="Science for Life Laboratories"/>
        </authorList>
    </citation>
    <scope>NUCLEOTIDE SEQUENCE</scope>
    <source>
        <strain evidence="3">MBLW1</strain>
    </source>
</reference>
<evidence type="ECO:0000313" key="4">
    <source>
        <dbReference type="Proteomes" id="UP000464378"/>
    </source>
</evidence>
<dbReference type="KEGG" id="tim:GMBLW1_41170"/>
<accession>A0A6C2YUA5</accession>
<gene>
    <name evidence="3" type="ORF">GMBLW1_41170</name>
</gene>
<dbReference type="AlphaFoldDB" id="A0A6C2YUA5"/>
<dbReference type="RefSeq" id="WP_162660076.1">
    <property type="nucleotide sequence ID" value="NZ_LR593887.1"/>
</dbReference>
<name>A0A6C2YUA5_9BACT</name>
<proteinExistence type="predicted"/>
<evidence type="ECO:0000256" key="1">
    <source>
        <dbReference type="SAM" id="MobiDB-lite"/>
    </source>
</evidence>
<feature type="chain" id="PRO_5036172873" description="Lipocalin-like domain-containing protein" evidence="2">
    <location>
        <begin position="23"/>
        <end position="174"/>
    </location>
</feature>
<feature type="compositionally biased region" description="Polar residues" evidence="1">
    <location>
        <begin position="153"/>
        <end position="163"/>
    </location>
</feature>